<accession>A0A1Z3HJM1</accession>
<evidence type="ECO:0000256" key="1">
    <source>
        <dbReference type="ARBA" id="ARBA00023015"/>
    </source>
</evidence>
<dbReference type="GO" id="GO:0032993">
    <property type="term" value="C:protein-DNA complex"/>
    <property type="evidence" value="ECO:0007669"/>
    <property type="project" value="TreeGrafter"/>
</dbReference>
<evidence type="ECO:0000256" key="4">
    <source>
        <dbReference type="PROSITE-ProRule" id="PRU00169"/>
    </source>
</evidence>
<dbReference type="GO" id="GO:0000156">
    <property type="term" value="F:phosphorelay response regulator activity"/>
    <property type="evidence" value="ECO:0007669"/>
    <property type="project" value="TreeGrafter"/>
</dbReference>
<dbReference type="GO" id="GO:0000976">
    <property type="term" value="F:transcription cis-regulatory region binding"/>
    <property type="evidence" value="ECO:0007669"/>
    <property type="project" value="TreeGrafter"/>
</dbReference>
<dbReference type="Proteomes" id="UP000191901">
    <property type="component" value="Chromosome"/>
</dbReference>
<organism evidence="7 8">
    <name type="scientific">Halomicronema hongdechloris C2206</name>
    <dbReference type="NCBI Taxonomy" id="1641165"/>
    <lineage>
        <taxon>Bacteria</taxon>
        <taxon>Bacillati</taxon>
        <taxon>Cyanobacteriota</taxon>
        <taxon>Cyanophyceae</taxon>
        <taxon>Nodosilineales</taxon>
        <taxon>Nodosilineaceae</taxon>
        <taxon>Halomicronema</taxon>
    </lineage>
</organism>
<dbReference type="PROSITE" id="PS00622">
    <property type="entry name" value="HTH_LUXR_1"/>
    <property type="match status" value="1"/>
</dbReference>
<feature type="domain" description="Response regulatory" evidence="6">
    <location>
        <begin position="4"/>
        <end position="120"/>
    </location>
</feature>
<dbReference type="InterPro" id="IPR016032">
    <property type="entry name" value="Sig_transdc_resp-reg_C-effctor"/>
</dbReference>
<dbReference type="SUPFAM" id="SSF52172">
    <property type="entry name" value="CheY-like"/>
    <property type="match status" value="1"/>
</dbReference>
<name>A0A1Z3HJM1_9CYAN</name>
<reference evidence="7 8" key="1">
    <citation type="journal article" date="2016" name="Biochim. Biophys. Acta">
        <title>Characterization of red-shifted phycobilisomes isolated from the chlorophyll f-containing cyanobacterium Halomicronema hongdechloris.</title>
        <authorList>
            <person name="Li Y."/>
            <person name="Lin Y."/>
            <person name="Garvey C.J."/>
            <person name="Birch D."/>
            <person name="Corkery R.W."/>
            <person name="Loughlin P.C."/>
            <person name="Scheer H."/>
            <person name="Willows R.D."/>
            <person name="Chen M."/>
        </authorList>
    </citation>
    <scope>NUCLEOTIDE SEQUENCE [LARGE SCALE GENOMIC DNA]</scope>
    <source>
        <strain evidence="7 8">C2206</strain>
    </source>
</reference>
<keyword evidence="8" id="KW-1185">Reference proteome</keyword>
<dbReference type="SUPFAM" id="SSF46894">
    <property type="entry name" value="C-terminal effector domain of the bipartite response regulators"/>
    <property type="match status" value="1"/>
</dbReference>
<dbReference type="PANTHER" id="PTHR48111:SF67">
    <property type="entry name" value="TRANSCRIPTIONAL REGULATORY PROTEIN TCTD"/>
    <property type="match status" value="1"/>
</dbReference>
<sequence length="223" mass="25394">MPLMILVAEDDEGTRLSINDYLEMQGYSVVTASHGAEALECIQTYQPHLLITDIAMPYMDGYELVRQVRQQPMLRLLPVVFLTAHNDTGDRIRGYQMGCDLYLPKPFELEELAAIVRNLLERTQMIQAAWLQQSSLEMRSDDASLTPNQRPKAMPDTIQLDLTAREREVLSLLSDGLSNAQIGDQLYLSSRTIEKYVSNLLRKTETNNRAELVRFAIDHHLVS</sequence>
<dbReference type="InterPro" id="IPR000792">
    <property type="entry name" value="Tscrpt_reg_LuxR_C"/>
</dbReference>
<keyword evidence="4" id="KW-0597">Phosphoprotein</keyword>
<dbReference type="SMART" id="SM00421">
    <property type="entry name" value="HTH_LUXR"/>
    <property type="match status" value="1"/>
</dbReference>
<proteinExistence type="predicted"/>
<dbReference type="SMART" id="SM00448">
    <property type="entry name" value="REC"/>
    <property type="match status" value="1"/>
</dbReference>
<evidence type="ECO:0000313" key="7">
    <source>
        <dbReference type="EMBL" id="ASC70501.1"/>
    </source>
</evidence>
<evidence type="ECO:0000256" key="3">
    <source>
        <dbReference type="ARBA" id="ARBA00023163"/>
    </source>
</evidence>
<keyword evidence="2 7" id="KW-0238">DNA-binding</keyword>
<dbReference type="Pfam" id="PF00196">
    <property type="entry name" value="GerE"/>
    <property type="match status" value="1"/>
</dbReference>
<feature type="domain" description="HTH luxR-type" evidence="5">
    <location>
        <begin position="155"/>
        <end position="220"/>
    </location>
</feature>
<dbReference type="Pfam" id="PF00072">
    <property type="entry name" value="Response_reg"/>
    <property type="match status" value="1"/>
</dbReference>
<protein>
    <submittedName>
        <fullName evidence="7">DNA-binding response regulator</fullName>
    </submittedName>
</protein>
<dbReference type="KEGG" id="hhg:XM38_014400"/>
<evidence type="ECO:0000313" key="8">
    <source>
        <dbReference type="Proteomes" id="UP000191901"/>
    </source>
</evidence>
<dbReference type="PANTHER" id="PTHR48111">
    <property type="entry name" value="REGULATOR OF RPOS"/>
    <property type="match status" value="1"/>
</dbReference>
<dbReference type="InterPro" id="IPR001789">
    <property type="entry name" value="Sig_transdc_resp-reg_receiver"/>
</dbReference>
<dbReference type="Gene3D" id="1.10.10.10">
    <property type="entry name" value="Winged helix-like DNA-binding domain superfamily/Winged helix DNA-binding domain"/>
    <property type="match status" value="1"/>
</dbReference>
<dbReference type="CDD" id="cd06170">
    <property type="entry name" value="LuxR_C_like"/>
    <property type="match status" value="1"/>
</dbReference>
<dbReference type="STRING" id="1641165.XM38_08005"/>
<dbReference type="PROSITE" id="PS50110">
    <property type="entry name" value="RESPONSE_REGULATORY"/>
    <property type="match status" value="1"/>
</dbReference>
<dbReference type="GO" id="GO:0005829">
    <property type="term" value="C:cytosol"/>
    <property type="evidence" value="ECO:0007669"/>
    <property type="project" value="TreeGrafter"/>
</dbReference>
<keyword evidence="3" id="KW-0804">Transcription</keyword>
<dbReference type="RefSeq" id="WP_080807440.1">
    <property type="nucleotide sequence ID" value="NZ_CP021983.2"/>
</dbReference>
<dbReference type="GO" id="GO:0006355">
    <property type="term" value="P:regulation of DNA-templated transcription"/>
    <property type="evidence" value="ECO:0007669"/>
    <property type="project" value="InterPro"/>
</dbReference>
<dbReference type="AlphaFoldDB" id="A0A1Z3HJM1"/>
<dbReference type="InterPro" id="IPR036388">
    <property type="entry name" value="WH-like_DNA-bd_sf"/>
</dbReference>
<dbReference type="PRINTS" id="PR00038">
    <property type="entry name" value="HTHLUXR"/>
</dbReference>
<dbReference type="OrthoDB" id="3821207at2"/>
<evidence type="ECO:0000259" key="5">
    <source>
        <dbReference type="PROSITE" id="PS50043"/>
    </source>
</evidence>
<dbReference type="InterPro" id="IPR011006">
    <property type="entry name" value="CheY-like_superfamily"/>
</dbReference>
<evidence type="ECO:0000256" key="2">
    <source>
        <dbReference type="ARBA" id="ARBA00023125"/>
    </source>
</evidence>
<dbReference type="PROSITE" id="PS50043">
    <property type="entry name" value="HTH_LUXR_2"/>
    <property type="match status" value="1"/>
</dbReference>
<feature type="modified residue" description="4-aspartylphosphate" evidence="4">
    <location>
        <position position="53"/>
    </location>
</feature>
<dbReference type="Gene3D" id="3.40.50.2300">
    <property type="match status" value="1"/>
</dbReference>
<dbReference type="InterPro" id="IPR039420">
    <property type="entry name" value="WalR-like"/>
</dbReference>
<gene>
    <name evidence="7" type="ORF">XM38_014400</name>
</gene>
<keyword evidence="1" id="KW-0805">Transcription regulation</keyword>
<evidence type="ECO:0000259" key="6">
    <source>
        <dbReference type="PROSITE" id="PS50110"/>
    </source>
</evidence>
<dbReference type="EMBL" id="CP021983">
    <property type="protein sequence ID" value="ASC70501.1"/>
    <property type="molecule type" value="Genomic_DNA"/>
</dbReference>